<gene>
    <name evidence="4" type="ORF">EP51_28555</name>
</gene>
<dbReference type="RefSeq" id="WP_037231105.1">
    <property type="nucleotide sequence ID" value="NZ_CP008947.1"/>
</dbReference>
<reference evidence="4 5" key="1">
    <citation type="submission" date="2014-07" db="EMBL/GenBank/DDBJ databases">
        <title>Genome Sequence of Rhodococcus opacus Strain R7, a Biodegrader of Mono- and Polycyclic Aromatic Hydrocarbons.</title>
        <authorList>
            <person name="Di Gennaro P."/>
            <person name="Zampolli J."/>
            <person name="Presti I."/>
            <person name="Cappelletti M."/>
            <person name="D'Ursi P."/>
            <person name="Orro A."/>
            <person name="Mezzelani A."/>
            <person name="Milanesi L."/>
        </authorList>
    </citation>
    <scope>NUCLEOTIDE SEQUENCE [LARGE SCALE GENOMIC DNA]</scope>
    <source>
        <strain evidence="4 5">R7</strain>
    </source>
</reference>
<evidence type="ECO:0000313" key="5">
    <source>
        <dbReference type="Proteomes" id="UP000028488"/>
    </source>
</evidence>
<dbReference type="EMBL" id="CP008947">
    <property type="protein sequence ID" value="AII08350.1"/>
    <property type="molecule type" value="Genomic_DNA"/>
</dbReference>
<proteinExistence type="inferred from homology"/>
<name>A0A076EQQ4_RHOOP</name>
<comment type="similarity">
    <text evidence="1">Belongs to the non-flavoprotein flavin reductase family.</text>
</comment>
<accession>A0A076EQQ4</accession>
<feature type="domain" description="Flavin reductase like" evidence="3">
    <location>
        <begin position="15"/>
        <end position="163"/>
    </location>
</feature>
<dbReference type="Pfam" id="PF01613">
    <property type="entry name" value="Flavin_Reduct"/>
    <property type="match status" value="1"/>
</dbReference>
<dbReference type="AlphaFoldDB" id="A0A076EQQ4"/>
<protein>
    <submittedName>
        <fullName evidence="4">MFS transporter</fullName>
    </submittedName>
</protein>
<dbReference type="InterPro" id="IPR012349">
    <property type="entry name" value="Split_barrel_FMN-bd"/>
</dbReference>
<keyword evidence="2" id="KW-0560">Oxidoreductase</keyword>
<dbReference type="Gene3D" id="2.30.110.10">
    <property type="entry name" value="Electron Transport, Fmn-binding Protein, Chain A"/>
    <property type="match status" value="1"/>
</dbReference>
<dbReference type="PANTHER" id="PTHR30466">
    <property type="entry name" value="FLAVIN REDUCTASE"/>
    <property type="match status" value="1"/>
</dbReference>
<dbReference type="eggNOG" id="COG1853">
    <property type="taxonomic scope" value="Bacteria"/>
</dbReference>
<evidence type="ECO:0000256" key="1">
    <source>
        <dbReference type="ARBA" id="ARBA00008898"/>
    </source>
</evidence>
<dbReference type="GO" id="GO:0010181">
    <property type="term" value="F:FMN binding"/>
    <property type="evidence" value="ECO:0007669"/>
    <property type="project" value="InterPro"/>
</dbReference>
<dbReference type="GO" id="GO:0042602">
    <property type="term" value="F:riboflavin reductase (NADPH) activity"/>
    <property type="evidence" value="ECO:0007669"/>
    <property type="project" value="TreeGrafter"/>
</dbReference>
<sequence length="197" mass="21368">MPELTTMQSSFRTAMANLPAAVNIVTTDGPAGRCGMTVTAVCSVTDSPPTALVCVNQNSAMHNVFRKNGRVGINVLSGDDEELAMHFAGATKVAMADRFHWDIWEEDTGDGVPILRAAHVVLAGRIADSKTVGSHSVMFIELDRVQTREHGDSLVYFQRKFHRLSVPVESPDWLFYDEWSDPITVTPALVPAAAGGK</sequence>
<dbReference type="InterPro" id="IPR002563">
    <property type="entry name" value="Flavin_Rdtase-like_dom"/>
</dbReference>
<evidence type="ECO:0000259" key="3">
    <source>
        <dbReference type="SMART" id="SM00903"/>
    </source>
</evidence>
<evidence type="ECO:0000256" key="2">
    <source>
        <dbReference type="ARBA" id="ARBA00023002"/>
    </source>
</evidence>
<dbReference type="GO" id="GO:0006208">
    <property type="term" value="P:pyrimidine nucleobase catabolic process"/>
    <property type="evidence" value="ECO:0007669"/>
    <property type="project" value="TreeGrafter"/>
</dbReference>
<dbReference type="SMART" id="SM00903">
    <property type="entry name" value="Flavin_Reduct"/>
    <property type="match status" value="1"/>
</dbReference>
<dbReference type="SUPFAM" id="SSF50475">
    <property type="entry name" value="FMN-binding split barrel"/>
    <property type="match status" value="1"/>
</dbReference>
<dbReference type="InterPro" id="IPR050268">
    <property type="entry name" value="NADH-dep_flavin_reductase"/>
</dbReference>
<evidence type="ECO:0000313" key="4">
    <source>
        <dbReference type="EMBL" id="AII08350.1"/>
    </source>
</evidence>
<dbReference type="PANTHER" id="PTHR30466:SF1">
    <property type="entry name" value="FMN REDUCTASE (NADH) RUTF"/>
    <property type="match status" value="1"/>
</dbReference>
<dbReference type="Proteomes" id="UP000028488">
    <property type="component" value="Chromosome"/>
</dbReference>
<organism evidence="4 5">
    <name type="scientific">Rhodococcus opacus</name>
    <name type="common">Nocardia opaca</name>
    <dbReference type="NCBI Taxonomy" id="37919"/>
    <lineage>
        <taxon>Bacteria</taxon>
        <taxon>Bacillati</taxon>
        <taxon>Actinomycetota</taxon>
        <taxon>Actinomycetes</taxon>
        <taxon>Mycobacteriales</taxon>
        <taxon>Nocardiaceae</taxon>
        <taxon>Rhodococcus</taxon>
    </lineage>
</organism>